<dbReference type="InterPro" id="IPR045063">
    <property type="entry name" value="Dynamin_N"/>
</dbReference>
<dbReference type="InterPro" id="IPR000375">
    <property type="entry name" value="Dynamin_stalk"/>
</dbReference>
<dbReference type="PANTHER" id="PTHR11566">
    <property type="entry name" value="DYNAMIN"/>
    <property type="match status" value="1"/>
</dbReference>
<dbReference type="GO" id="GO:0005525">
    <property type="term" value="F:GTP binding"/>
    <property type="evidence" value="ECO:0007669"/>
    <property type="project" value="InterPro"/>
</dbReference>
<dbReference type="Pfam" id="PF01031">
    <property type="entry name" value="Dynamin_M"/>
    <property type="match status" value="1"/>
</dbReference>
<dbReference type="InterPro" id="IPR001401">
    <property type="entry name" value="Dynamin_GTPase"/>
</dbReference>
<proteinExistence type="predicted"/>
<dbReference type="GO" id="GO:0003924">
    <property type="term" value="F:GTPase activity"/>
    <property type="evidence" value="ECO:0007669"/>
    <property type="project" value="InterPro"/>
</dbReference>
<dbReference type="SMART" id="SM00053">
    <property type="entry name" value="DYNc"/>
    <property type="match status" value="1"/>
</dbReference>
<keyword evidence="2" id="KW-0342">GTP-binding</keyword>
<evidence type="ECO:0000259" key="3">
    <source>
        <dbReference type="PROSITE" id="PS51388"/>
    </source>
</evidence>
<dbReference type="InterPro" id="IPR022812">
    <property type="entry name" value="Dynamin"/>
</dbReference>
<dbReference type="CDD" id="cd08771">
    <property type="entry name" value="DLP_1"/>
    <property type="match status" value="1"/>
</dbReference>
<gene>
    <name evidence="5" type="ORF">ACRE_086020</name>
</gene>
<dbReference type="InterPro" id="IPR030381">
    <property type="entry name" value="G_DYNAMIN_dom"/>
</dbReference>
<name>A0A086SUC3_HAPC1</name>
<accession>A0A086SUC3</accession>
<comment type="caution">
    <text evidence="5">The sequence shown here is derived from an EMBL/GenBank/DDBJ whole genome shotgun (WGS) entry which is preliminary data.</text>
</comment>
<dbReference type="OrthoDB" id="415706at2759"/>
<feature type="domain" description="Dynamin-type G" evidence="4">
    <location>
        <begin position="34"/>
        <end position="317"/>
    </location>
</feature>
<dbReference type="GO" id="GO:0016559">
    <property type="term" value="P:peroxisome fission"/>
    <property type="evidence" value="ECO:0007669"/>
    <property type="project" value="TreeGrafter"/>
</dbReference>
<dbReference type="Proteomes" id="UP000029964">
    <property type="component" value="Unassembled WGS sequence"/>
</dbReference>
<dbReference type="SUPFAM" id="SSF52540">
    <property type="entry name" value="P-loop containing nucleoside triphosphate hydrolases"/>
    <property type="match status" value="1"/>
</dbReference>
<dbReference type="InterPro" id="IPR027417">
    <property type="entry name" value="P-loop_NTPase"/>
</dbReference>
<reference evidence="6" key="1">
    <citation type="journal article" date="2014" name="Genome Announc.">
        <title>Genome sequence and annotation of Acremonium chrysogenum, producer of the beta-lactam antibiotic cephalosporin C.</title>
        <authorList>
            <person name="Terfehr D."/>
            <person name="Dahlmann T.A."/>
            <person name="Specht T."/>
            <person name="Zadra I."/>
            <person name="Kuernsteiner H."/>
            <person name="Kueck U."/>
        </authorList>
    </citation>
    <scope>NUCLEOTIDE SEQUENCE [LARGE SCALE GENOMIC DNA]</scope>
    <source>
        <strain evidence="6">ATCC 11550 / CBS 779.69 / DSM 880 / IAM 14645 / JCM 23072 / IMI 49137</strain>
    </source>
</reference>
<dbReference type="GO" id="GO:0016020">
    <property type="term" value="C:membrane"/>
    <property type="evidence" value="ECO:0007669"/>
    <property type="project" value="TreeGrafter"/>
</dbReference>
<sequence length="695" mass="77984">MGSIPEAGASLLGEDHRGVLDTIDSLRSKGISKYIDLPQIIVCGDQSSGKSSVLEAISGLSFPTKDALCTRFATELVLRRSSETTAKFSIIPGSDRSETEKKELSSFSRATNDLDLGQVIEYAQELMGLNGRNRVFSTDILRVEVSSPSQPHLTLVDLPGLFLAGNKDQSVEDSKLVESLVLSYMEQPRSIILAVVSAKSEFALQQVTQRAREKDPEGWRTLGLITKPDTLDEGSESQTAYLELAQNKDVKFRHGWHVVRNRDFKNRNSSKTERDAAEKVFFSKGVWTALSPTQLGIHALITRLSKLLHDHNLVQLPQVLGEIESGISSCSDTLNKLGDARDTTRDQRRYLLQLSQAFTGLVKAAVEGDYSDRPFFGSSKEDVGYERRLRARVQNALMTFAREMETAGHAATIVEDPEKASDEPHPKRIRRSEFVAEVSTMMQRNRGRELLGTFNPLIVGELFTAQCQPWKDLAQRYVNLILATARDLLHKAMEHVADEVTGERLLRHVIEPSMSRLKGSVQVKLEELLAPHLSGHPITYNHYLTENIQKAQMDRHERKLKEVFQRYFNLEDSKSYSVHKPMHLLKSVMAVTEPNMDDYASMTAVDTMEAHYKVAMKKFTDDVSVLAIERCIIDKLSSIFTSDVICDMTDDDINELAGEGPETVAQRRYLTEKLKVLEEGMEKLKKLGRLSNGRA</sequence>
<dbReference type="Gene3D" id="3.40.50.300">
    <property type="entry name" value="P-loop containing nucleotide triphosphate hydrolases"/>
    <property type="match status" value="1"/>
</dbReference>
<dbReference type="AlphaFoldDB" id="A0A086SUC3"/>
<protein>
    <submittedName>
        <fullName evidence="5">Interferon-induced GTP-binding protein Mx-like protein</fullName>
    </submittedName>
</protein>
<dbReference type="PANTHER" id="PTHR11566:SF149">
    <property type="entry name" value="GTPASE, PUTATIVE (AFU_ORTHOLOGUE AFUA_6G11890)-RELATED"/>
    <property type="match status" value="1"/>
</dbReference>
<dbReference type="GO" id="GO:0008017">
    <property type="term" value="F:microtubule binding"/>
    <property type="evidence" value="ECO:0007669"/>
    <property type="project" value="TreeGrafter"/>
</dbReference>
<dbReference type="Pfam" id="PF00350">
    <property type="entry name" value="Dynamin_N"/>
    <property type="match status" value="1"/>
</dbReference>
<dbReference type="PRINTS" id="PR00195">
    <property type="entry name" value="DYNAMIN"/>
</dbReference>
<evidence type="ECO:0000256" key="2">
    <source>
        <dbReference type="ARBA" id="ARBA00023134"/>
    </source>
</evidence>
<evidence type="ECO:0000313" key="6">
    <source>
        <dbReference type="Proteomes" id="UP000029964"/>
    </source>
</evidence>
<evidence type="ECO:0000313" key="5">
    <source>
        <dbReference type="EMBL" id="KFH40705.1"/>
    </source>
</evidence>
<dbReference type="HOGENOM" id="CLU_008964_7_1_1"/>
<dbReference type="GO" id="GO:0000266">
    <property type="term" value="P:mitochondrial fission"/>
    <property type="evidence" value="ECO:0007669"/>
    <property type="project" value="TreeGrafter"/>
</dbReference>
<feature type="domain" description="GED" evidence="3">
    <location>
        <begin position="601"/>
        <end position="692"/>
    </location>
</feature>
<organism evidence="5 6">
    <name type="scientific">Hapsidospora chrysogenum (strain ATCC 11550 / CBS 779.69 / DSM 880 / IAM 14645 / JCM 23072 / IMI 49137)</name>
    <name type="common">Acremonium chrysogenum</name>
    <dbReference type="NCBI Taxonomy" id="857340"/>
    <lineage>
        <taxon>Eukaryota</taxon>
        <taxon>Fungi</taxon>
        <taxon>Dikarya</taxon>
        <taxon>Ascomycota</taxon>
        <taxon>Pezizomycotina</taxon>
        <taxon>Sordariomycetes</taxon>
        <taxon>Hypocreomycetidae</taxon>
        <taxon>Hypocreales</taxon>
        <taxon>Bionectriaceae</taxon>
        <taxon>Hapsidospora</taxon>
    </lineage>
</organism>
<dbReference type="GO" id="GO:0005739">
    <property type="term" value="C:mitochondrion"/>
    <property type="evidence" value="ECO:0007669"/>
    <property type="project" value="TreeGrafter"/>
</dbReference>
<dbReference type="FunFam" id="3.40.50.300:FF:001425">
    <property type="entry name" value="Dynamin GTPase, putative"/>
    <property type="match status" value="1"/>
</dbReference>
<dbReference type="GO" id="GO:0006897">
    <property type="term" value="P:endocytosis"/>
    <property type="evidence" value="ECO:0007669"/>
    <property type="project" value="TreeGrafter"/>
</dbReference>
<dbReference type="EMBL" id="JPKY01000175">
    <property type="protein sequence ID" value="KFH40705.1"/>
    <property type="molecule type" value="Genomic_DNA"/>
</dbReference>
<dbReference type="GO" id="GO:0005874">
    <property type="term" value="C:microtubule"/>
    <property type="evidence" value="ECO:0007669"/>
    <property type="project" value="TreeGrafter"/>
</dbReference>
<dbReference type="GO" id="GO:0048312">
    <property type="term" value="P:intracellular distribution of mitochondria"/>
    <property type="evidence" value="ECO:0007669"/>
    <property type="project" value="TreeGrafter"/>
</dbReference>
<keyword evidence="1" id="KW-0547">Nucleotide-binding</keyword>
<dbReference type="InterPro" id="IPR020850">
    <property type="entry name" value="GED_dom"/>
</dbReference>
<keyword evidence="6" id="KW-1185">Reference proteome</keyword>
<evidence type="ECO:0000256" key="1">
    <source>
        <dbReference type="ARBA" id="ARBA00022741"/>
    </source>
</evidence>
<dbReference type="PROSITE" id="PS51718">
    <property type="entry name" value="G_DYNAMIN_2"/>
    <property type="match status" value="1"/>
</dbReference>
<evidence type="ECO:0000259" key="4">
    <source>
        <dbReference type="PROSITE" id="PS51718"/>
    </source>
</evidence>
<dbReference type="STRING" id="857340.A0A086SUC3"/>
<dbReference type="PROSITE" id="PS51388">
    <property type="entry name" value="GED"/>
    <property type="match status" value="1"/>
</dbReference>